<dbReference type="EMBL" id="MU129083">
    <property type="protein sequence ID" value="KAF9507379.1"/>
    <property type="molecule type" value="Genomic_DNA"/>
</dbReference>
<proteinExistence type="predicted"/>
<sequence length="476" mass="53502">MNFITTLANLTNFPMSLNLMNLVTSLANLTNFITSCEACALHRESHECHIPSDLELGELSKPDFVPIQRNATLKREKIKTRPKGIVLSRVEGAIWKGLHILEAGLGDNHWKGCHAESDIIKREVANMHVWYAEEHDAIQMAIHEADLNNLGELWDHSLSQLPYPSNLRSIMPFRSNSVHADVTHVHALSTPFPEGLTHKLDSDGEDCIEQCEILAVTSEVLRKIDDNEECSQRDICSDDSLNRILYITAWKPDPPLSRNSRAFKTLPLSARRSEKDPRTSCDKYVSAGTIYHAPAQHPANGKTGQAQSSTPTSLLVPDTRITPGYPRQNSVSDNRSRSSARTLVYNLTNLGAYISWYDRRSTPRATRIHAPNCTAHHVQATLFLPVSDRPTSFAQWGARSNVPKLHVQVIFTMVYAPGQQYPPSSPYTPRQFILTVGSVYTKDASLMYFDVVFAPFPKLRYRAGTNTVRFFWIPDV</sequence>
<feature type="compositionally biased region" description="Polar residues" evidence="1">
    <location>
        <begin position="327"/>
        <end position="337"/>
    </location>
</feature>
<comment type="caution">
    <text evidence="2">The sequence shown here is derived from an EMBL/GenBank/DDBJ whole genome shotgun (WGS) entry which is preliminary data.</text>
</comment>
<gene>
    <name evidence="2" type="ORF">BS47DRAFT_1398721</name>
</gene>
<name>A0A9P6AK86_9AGAM</name>
<protein>
    <submittedName>
        <fullName evidence="2">Uncharacterized protein</fullName>
    </submittedName>
</protein>
<dbReference type="Proteomes" id="UP000886523">
    <property type="component" value="Unassembled WGS sequence"/>
</dbReference>
<keyword evidence="3" id="KW-1185">Reference proteome</keyword>
<evidence type="ECO:0000313" key="2">
    <source>
        <dbReference type="EMBL" id="KAF9507379.1"/>
    </source>
</evidence>
<accession>A0A9P6AK86</accession>
<evidence type="ECO:0000256" key="1">
    <source>
        <dbReference type="SAM" id="MobiDB-lite"/>
    </source>
</evidence>
<evidence type="ECO:0000313" key="3">
    <source>
        <dbReference type="Proteomes" id="UP000886523"/>
    </source>
</evidence>
<dbReference type="AlphaFoldDB" id="A0A9P6AK86"/>
<reference evidence="2" key="1">
    <citation type="journal article" date="2020" name="Nat. Commun.">
        <title>Large-scale genome sequencing of mycorrhizal fungi provides insights into the early evolution of symbiotic traits.</title>
        <authorList>
            <person name="Miyauchi S."/>
            <person name="Kiss E."/>
            <person name="Kuo A."/>
            <person name="Drula E."/>
            <person name="Kohler A."/>
            <person name="Sanchez-Garcia M."/>
            <person name="Morin E."/>
            <person name="Andreopoulos B."/>
            <person name="Barry K.W."/>
            <person name="Bonito G."/>
            <person name="Buee M."/>
            <person name="Carver A."/>
            <person name="Chen C."/>
            <person name="Cichocki N."/>
            <person name="Clum A."/>
            <person name="Culley D."/>
            <person name="Crous P.W."/>
            <person name="Fauchery L."/>
            <person name="Girlanda M."/>
            <person name="Hayes R.D."/>
            <person name="Keri Z."/>
            <person name="LaButti K."/>
            <person name="Lipzen A."/>
            <person name="Lombard V."/>
            <person name="Magnuson J."/>
            <person name="Maillard F."/>
            <person name="Murat C."/>
            <person name="Nolan M."/>
            <person name="Ohm R.A."/>
            <person name="Pangilinan J."/>
            <person name="Pereira M.F."/>
            <person name="Perotto S."/>
            <person name="Peter M."/>
            <person name="Pfister S."/>
            <person name="Riley R."/>
            <person name="Sitrit Y."/>
            <person name="Stielow J.B."/>
            <person name="Szollosi G."/>
            <person name="Zifcakova L."/>
            <person name="Stursova M."/>
            <person name="Spatafora J.W."/>
            <person name="Tedersoo L."/>
            <person name="Vaario L.M."/>
            <person name="Yamada A."/>
            <person name="Yan M."/>
            <person name="Wang P."/>
            <person name="Xu J."/>
            <person name="Bruns T."/>
            <person name="Baldrian P."/>
            <person name="Vilgalys R."/>
            <person name="Dunand C."/>
            <person name="Henrissat B."/>
            <person name="Grigoriev I.V."/>
            <person name="Hibbett D."/>
            <person name="Nagy L.G."/>
            <person name="Martin F.M."/>
        </authorList>
    </citation>
    <scope>NUCLEOTIDE SEQUENCE</scope>
    <source>
        <strain evidence="2">UP504</strain>
    </source>
</reference>
<feature type="region of interest" description="Disordered" evidence="1">
    <location>
        <begin position="294"/>
        <end position="337"/>
    </location>
</feature>
<organism evidence="2 3">
    <name type="scientific">Hydnum rufescens UP504</name>
    <dbReference type="NCBI Taxonomy" id="1448309"/>
    <lineage>
        <taxon>Eukaryota</taxon>
        <taxon>Fungi</taxon>
        <taxon>Dikarya</taxon>
        <taxon>Basidiomycota</taxon>
        <taxon>Agaricomycotina</taxon>
        <taxon>Agaricomycetes</taxon>
        <taxon>Cantharellales</taxon>
        <taxon>Hydnaceae</taxon>
        <taxon>Hydnum</taxon>
    </lineage>
</organism>
<feature type="compositionally biased region" description="Polar residues" evidence="1">
    <location>
        <begin position="302"/>
        <end position="313"/>
    </location>
</feature>